<name>A0ABX2LFP1_9EURY</name>
<evidence type="ECO:0000313" key="3">
    <source>
        <dbReference type="Proteomes" id="UP001016761"/>
    </source>
</evidence>
<proteinExistence type="predicted"/>
<protein>
    <recommendedName>
        <fullName evidence="4">Secreted protein</fullName>
    </recommendedName>
</protein>
<dbReference type="Proteomes" id="UP001016761">
    <property type="component" value="Unassembled WGS sequence"/>
</dbReference>
<evidence type="ECO:0008006" key="4">
    <source>
        <dbReference type="Google" id="ProtNLM"/>
    </source>
</evidence>
<dbReference type="EMBL" id="JABUQZ010000001">
    <property type="protein sequence ID" value="NUC74255.1"/>
    <property type="molecule type" value="Genomic_DNA"/>
</dbReference>
<organism evidence="2 3">
    <name type="scientific">Haloterrigena gelatinilytica</name>
    <dbReference type="NCBI Taxonomy" id="2741724"/>
    <lineage>
        <taxon>Archaea</taxon>
        <taxon>Methanobacteriati</taxon>
        <taxon>Methanobacteriota</taxon>
        <taxon>Stenosarchaea group</taxon>
        <taxon>Halobacteria</taxon>
        <taxon>Halobacteriales</taxon>
        <taxon>Natrialbaceae</taxon>
        <taxon>Haloterrigena</taxon>
    </lineage>
</organism>
<keyword evidence="3" id="KW-1185">Reference proteome</keyword>
<feature type="compositionally biased region" description="Polar residues" evidence="1">
    <location>
        <begin position="41"/>
        <end position="58"/>
    </location>
</feature>
<evidence type="ECO:0000256" key="1">
    <source>
        <dbReference type="SAM" id="MobiDB-lite"/>
    </source>
</evidence>
<feature type="region of interest" description="Disordered" evidence="1">
    <location>
        <begin position="34"/>
        <end position="68"/>
    </location>
</feature>
<reference evidence="2 3" key="1">
    <citation type="submission" date="2020-06" db="EMBL/GenBank/DDBJ databases">
        <title>Haloterrigena sp. nov., an extremely halophilic archaeon isolated from a saline sediment.</title>
        <authorList>
            <person name="Liu B.-B."/>
        </authorList>
    </citation>
    <scope>NUCLEOTIDE SEQUENCE [LARGE SCALE GENOMIC DNA]</scope>
    <source>
        <strain evidence="2 3">SYSU A558-1</strain>
    </source>
</reference>
<gene>
    <name evidence="2" type="ORF">HTZ84_18430</name>
</gene>
<dbReference type="InterPro" id="IPR006311">
    <property type="entry name" value="TAT_signal"/>
</dbReference>
<dbReference type="RefSeq" id="WP_174682015.1">
    <property type="nucleotide sequence ID" value="NZ_JABUQZ010000001.1"/>
</dbReference>
<sequence>MVKKKQPKQNSQSRRSLIKTIGISAASLSALGAGTAAAKDANNQSVEGPSTFGTQSDEPTVEPDAMKNATTTFSPYSISTSGTSILKSRWEFQTIPLIPANNYQLDILVNSNNVRKPTTRSTNVGSGKITKNWEYRSSSPVGSAYHWQAKIWTVDAFGTSAMVDAEIDPYSSGNVKAKTGTFWPYQSWSTATLTVK</sequence>
<comment type="caution">
    <text evidence="2">The sequence shown here is derived from an EMBL/GenBank/DDBJ whole genome shotgun (WGS) entry which is preliminary data.</text>
</comment>
<dbReference type="PROSITE" id="PS51318">
    <property type="entry name" value="TAT"/>
    <property type="match status" value="1"/>
</dbReference>
<accession>A0ABX2LFP1</accession>
<evidence type="ECO:0000313" key="2">
    <source>
        <dbReference type="EMBL" id="NUC74255.1"/>
    </source>
</evidence>